<evidence type="ECO:0000313" key="5">
    <source>
        <dbReference type="EMBL" id="ATC85301.1"/>
    </source>
</evidence>
<evidence type="ECO:0000256" key="3">
    <source>
        <dbReference type="ARBA" id="ARBA00022679"/>
    </source>
</evidence>
<dbReference type="RefSeq" id="WP_010554160.1">
    <property type="nucleotide sequence ID" value="NZ_CP011025.1"/>
</dbReference>
<evidence type="ECO:0000313" key="6">
    <source>
        <dbReference type="Proteomes" id="UP000016505"/>
    </source>
</evidence>
<dbReference type="GO" id="GO:0016757">
    <property type="term" value="F:glycosyltransferase activity"/>
    <property type="evidence" value="ECO:0007669"/>
    <property type="project" value="UniProtKB-KW"/>
</dbReference>
<feature type="domain" description="Glycosyltransferase 2-like" evidence="4">
    <location>
        <begin position="5"/>
        <end position="159"/>
    </location>
</feature>
<dbReference type="PANTHER" id="PTHR43685:SF5">
    <property type="entry name" value="GLYCOSYLTRANSFERASE EPSE-RELATED"/>
    <property type="match status" value="1"/>
</dbReference>
<dbReference type="InterPro" id="IPR050834">
    <property type="entry name" value="Glycosyltransf_2"/>
</dbReference>
<dbReference type="OrthoDB" id="9802649at2"/>
<dbReference type="AlphaFoldDB" id="A0A290S2S9"/>
<dbReference type="SUPFAM" id="SSF53448">
    <property type="entry name" value="Nucleotide-diphospho-sugar transferases"/>
    <property type="match status" value="1"/>
</dbReference>
<accession>A0A290S2S9</accession>
<dbReference type="PANTHER" id="PTHR43685">
    <property type="entry name" value="GLYCOSYLTRANSFERASE"/>
    <property type="match status" value="1"/>
</dbReference>
<sequence>MVRITVIMGIYNCETTLSEAIDSLLEQTIPDWQLIMCDDGSIDGTFMIAEEYAKAHSNISLITNDKNKGLAATLNHCLEFVNTQFTARMDGDDVCSPDRFEKQLNFLNKNPDYALVSTAMNLFNESGVFGKVNPKFKPTKIDFIYGTPHCHAPMMMHTSVLREIGGYDSSLKRAQDYDLWSKFYQAGYLGVNLKEPLYSMRDDQAATTRRSFKVRLLEVKLRYRVFKRLDIPLRYRVLIFQPLVKALIPSYLITKARKIIYKV</sequence>
<organism evidence="5 6">
    <name type="scientific">Pseudoalteromonas arctica A 37-1-2</name>
    <dbReference type="NCBI Taxonomy" id="1117313"/>
    <lineage>
        <taxon>Bacteria</taxon>
        <taxon>Pseudomonadati</taxon>
        <taxon>Pseudomonadota</taxon>
        <taxon>Gammaproteobacteria</taxon>
        <taxon>Alteromonadales</taxon>
        <taxon>Pseudoalteromonadaceae</taxon>
        <taxon>Pseudoalteromonas</taxon>
    </lineage>
</organism>
<dbReference type="KEGG" id="part:PARC_a0582"/>
<keyword evidence="3 5" id="KW-0808">Transferase</keyword>
<dbReference type="Proteomes" id="UP000016505">
    <property type="component" value="Chromosome I"/>
</dbReference>
<dbReference type="Gene3D" id="3.90.550.10">
    <property type="entry name" value="Spore Coat Polysaccharide Biosynthesis Protein SpsA, Chain A"/>
    <property type="match status" value="1"/>
</dbReference>
<gene>
    <name evidence="5" type="primary">migA</name>
    <name evidence="5" type="ORF">PARC_a0582</name>
</gene>
<proteinExistence type="inferred from homology"/>
<dbReference type="Pfam" id="PF00535">
    <property type="entry name" value="Glycos_transf_2"/>
    <property type="match status" value="1"/>
</dbReference>
<dbReference type="EMBL" id="CP011025">
    <property type="protein sequence ID" value="ATC85301.1"/>
    <property type="molecule type" value="Genomic_DNA"/>
</dbReference>
<evidence type="ECO:0000256" key="1">
    <source>
        <dbReference type="ARBA" id="ARBA00006739"/>
    </source>
</evidence>
<protein>
    <submittedName>
        <fullName evidence="5">Alpha-1,6-rhamnosyltransferase</fullName>
    </submittedName>
</protein>
<evidence type="ECO:0000256" key="2">
    <source>
        <dbReference type="ARBA" id="ARBA00022676"/>
    </source>
</evidence>
<keyword evidence="2" id="KW-0328">Glycosyltransferase</keyword>
<name>A0A290S2S9_9GAMM</name>
<evidence type="ECO:0000259" key="4">
    <source>
        <dbReference type="Pfam" id="PF00535"/>
    </source>
</evidence>
<reference evidence="5 6" key="1">
    <citation type="journal article" date="2012" name="J. Bacteriol.">
        <title>Genome sequences of type strains of seven species of the marine bacterium Pseudoalteromonas.</title>
        <authorList>
            <person name="Xie B.B."/>
            <person name="Shu Y.L."/>
            <person name="Qin Q.L."/>
            <person name="Rong J.C."/>
            <person name="Zhang X.Y."/>
            <person name="Chen X.L."/>
            <person name="Shi M."/>
            <person name="He H.L."/>
            <person name="Zhou B.C."/>
            <person name="Zhang Y.Z."/>
        </authorList>
    </citation>
    <scope>NUCLEOTIDE SEQUENCE [LARGE SCALE GENOMIC DNA]</scope>
    <source>
        <strain evidence="5 6">A 37-1-2</strain>
    </source>
</reference>
<comment type="similarity">
    <text evidence="1">Belongs to the glycosyltransferase 2 family.</text>
</comment>
<dbReference type="InterPro" id="IPR001173">
    <property type="entry name" value="Glyco_trans_2-like"/>
</dbReference>
<dbReference type="InterPro" id="IPR029044">
    <property type="entry name" value="Nucleotide-diphossugar_trans"/>
</dbReference>